<evidence type="ECO:0000256" key="4">
    <source>
        <dbReference type="ARBA" id="ARBA00022691"/>
    </source>
</evidence>
<dbReference type="EC" id="2.1.1.72" evidence="1"/>
<dbReference type="Gene3D" id="3.40.50.150">
    <property type="entry name" value="Vaccinia Virus protein VP39"/>
    <property type="match status" value="1"/>
</dbReference>
<feature type="domain" description="N6 adenine-specific DNA methyltransferase N-terminal" evidence="8">
    <location>
        <begin position="8"/>
        <end position="141"/>
    </location>
</feature>
<evidence type="ECO:0000256" key="5">
    <source>
        <dbReference type="ARBA" id="ARBA00022747"/>
    </source>
</evidence>
<dbReference type="InterPro" id="IPR029063">
    <property type="entry name" value="SAM-dependent_MTases_sf"/>
</dbReference>
<evidence type="ECO:0000256" key="1">
    <source>
        <dbReference type="ARBA" id="ARBA00011900"/>
    </source>
</evidence>
<evidence type="ECO:0000259" key="8">
    <source>
        <dbReference type="Pfam" id="PF12161"/>
    </source>
</evidence>
<dbReference type="Pfam" id="PF12161">
    <property type="entry name" value="HsdM_N"/>
    <property type="match status" value="1"/>
</dbReference>
<keyword evidence="2" id="KW-0489">Methyltransferase</keyword>
<dbReference type="EMBL" id="JBHFNT010000183">
    <property type="protein sequence ID" value="MFB2836854.1"/>
    <property type="molecule type" value="Genomic_DNA"/>
</dbReference>
<evidence type="ECO:0000256" key="3">
    <source>
        <dbReference type="ARBA" id="ARBA00022679"/>
    </source>
</evidence>
<evidence type="ECO:0000256" key="6">
    <source>
        <dbReference type="ARBA" id="ARBA00047942"/>
    </source>
</evidence>
<comment type="catalytic activity">
    <reaction evidence="6">
        <text>a 2'-deoxyadenosine in DNA + S-adenosyl-L-methionine = an N(6)-methyl-2'-deoxyadenosine in DNA + S-adenosyl-L-homocysteine + H(+)</text>
        <dbReference type="Rhea" id="RHEA:15197"/>
        <dbReference type="Rhea" id="RHEA-COMP:12418"/>
        <dbReference type="Rhea" id="RHEA-COMP:12419"/>
        <dbReference type="ChEBI" id="CHEBI:15378"/>
        <dbReference type="ChEBI" id="CHEBI:57856"/>
        <dbReference type="ChEBI" id="CHEBI:59789"/>
        <dbReference type="ChEBI" id="CHEBI:90615"/>
        <dbReference type="ChEBI" id="CHEBI:90616"/>
        <dbReference type="EC" id="2.1.1.72"/>
    </reaction>
</comment>
<dbReference type="RefSeq" id="WP_413279220.1">
    <property type="nucleotide sequence ID" value="NZ_JBHFNT010000183.1"/>
</dbReference>
<sequence length="210" mass="24422">MQNFQETANFIWEIADEILRDDFKRGKYPDVILPFTVLRRLDCVLAPTKQAVLQKYQFCQEKKLQNPDGQLRKAAGMSFYNISQYDFPTLLTDAKNISKNTIAYLNGFSDNMRGVIEKFNLPATIETLNSKNLLFLLIKKFSEADLSPEKIDNHTMGTIFEELIRRFNEQRNENPGEHFTPREVIRLMVRLLVRGDEAILKQPGVVRTIY</sequence>
<protein>
    <recommendedName>
        <fullName evidence="1">site-specific DNA-methyltransferase (adenine-specific)</fullName>
        <ecNumber evidence="1">2.1.1.72</ecNumber>
    </recommendedName>
</protein>
<dbReference type="InterPro" id="IPR022749">
    <property type="entry name" value="D12N6_MeTrfase_N"/>
</dbReference>
<evidence type="ECO:0000313" key="10">
    <source>
        <dbReference type="Proteomes" id="UP001576780"/>
    </source>
</evidence>
<dbReference type="Proteomes" id="UP001576780">
    <property type="component" value="Unassembled WGS sequence"/>
</dbReference>
<dbReference type="PANTHER" id="PTHR42933:SF3">
    <property type="entry name" value="TYPE I RESTRICTION ENZYME MJAVIII METHYLASE SUBUNIT"/>
    <property type="match status" value="1"/>
</dbReference>
<dbReference type="SUPFAM" id="SSF53335">
    <property type="entry name" value="S-adenosyl-L-methionine-dependent methyltransferases"/>
    <property type="match status" value="1"/>
</dbReference>
<proteinExistence type="predicted"/>
<dbReference type="Pfam" id="PF02384">
    <property type="entry name" value="N6_Mtase"/>
    <property type="match status" value="1"/>
</dbReference>
<accession>A0ABV4WP46</accession>
<name>A0ABV4WP46_9CYAN</name>
<evidence type="ECO:0000259" key="7">
    <source>
        <dbReference type="Pfam" id="PF02384"/>
    </source>
</evidence>
<comment type="caution">
    <text evidence="9">The sequence shown here is derived from an EMBL/GenBank/DDBJ whole genome shotgun (WGS) entry which is preliminary data.</text>
</comment>
<reference evidence="9 10" key="1">
    <citation type="submission" date="2024-09" db="EMBL/GenBank/DDBJ databases">
        <title>Floridaenema gen nov. (Aerosakkonemataceae, Aerosakkonematales ord. nov., Cyanobacteria) from benthic tropical and subtropical fresh waters, with the description of four new species.</title>
        <authorList>
            <person name="Moretto J.A."/>
            <person name="Berthold D.E."/>
            <person name="Lefler F.W."/>
            <person name="Huang I.-S."/>
            <person name="Laughinghouse H. IV."/>
        </authorList>
    </citation>
    <scope>NUCLEOTIDE SEQUENCE [LARGE SCALE GENOMIC DNA]</scope>
    <source>
        <strain evidence="9 10">BLCC-F167</strain>
    </source>
</reference>
<feature type="non-terminal residue" evidence="9">
    <location>
        <position position="210"/>
    </location>
</feature>
<keyword evidence="3" id="KW-0808">Transferase</keyword>
<keyword evidence="10" id="KW-1185">Reference proteome</keyword>
<organism evidence="9 10">
    <name type="scientific">Floridaenema evergladense BLCC-F167</name>
    <dbReference type="NCBI Taxonomy" id="3153639"/>
    <lineage>
        <taxon>Bacteria</taxon>
        <taxon>Bacillati</taxon>
        <taxon>Cyanobacteriota</taxon>
        <taxon>Cyanophyceae</taxon>
        <taxon>Oscillatoriophycideae</taxon>
        <taxon>Aerosakkonematales</taxon>
        <taxon>Aerosakkonemataceae</taxon>
        <taxon>Floridanema</taxon>
        <taxon>Floridanema evergladense</taxon>
    </lineage>
</organism>
<keyword evidence="4" id="KW-0949">S-adenosyl-L-methionine</keyword>
<evidence type="ECO:0000313" key="9">
    <source>
        <dbReference type="EMBL" id="MFB2836854.1"/>
    </source>
</evidence>
<feature type="domain" description="DNA methylase adenine-specific" evidence="7">
    <location>
        <begin position="153"/>
        <end position="196"/>
    </location>
</feature>
<dbReference type="InterPro" id="IPR003356">
    <property type="entry name" value="DNA_methylase_A-5"/>
</dbReference>
<dbReference type="InterPro" id="IPR051537">
    <property type="entry name" value="DNA_Adenine_Mtase"/>
</dbReference>
<evidence type="ECO:0000256" key="2">
    <source>
        <dbReference type="ARBA" id="ARBA00022603"/>
    </source>
</evidence>
<gene>
    <name evidence="9" type="ORF">ACE1CA_20190</name>
</gene>
<dbReference type="PANTHER" id="PTHR42933">
    <property type="entry name" value="SLR6095 PROTEIN"/>
    <property type="match status" value="1"/>
</dbReference>
<keyword evidence="5" id="KW-0680">Restriction system</keyword>